<comment type="caution">
    <text evidence="2">The sequence shown here is derived from an EMBL/GenBank/DDBJ whole genome shotgun (WGS) entry which is preliminary data.</text>
</comment>
<organism evidence="2 3">
    <name type="scientific">Flavonifractor plautii</name>
    <name type="common">Fusobacterium plautii</name>
    <dbReference type="NCBI Taxonomy" id="292800"/>
    <lineage>
        <taxon>Bacteria</taxon>
        <taxon>Bacillati</taxon>
        <taxon>Bacillota</taxon>
        <taxon>Clostridia</taxon>
        <taxon>Eubacteriales</taxon>
        <taxon>Oscillospiraceae</taxon>
        <taxon>Flavonifractor</taxon>
    </lineage>
</organism>
<sequence length="687" mass="72691">MAEEVGIVMTLYDRVSPTLKSIAGSNKAFDKSLDELEASLKAYDKAQTELVGRSANLKKAIAETDVKVREAQKSYRKLKDETSKGALDDAIDEQARLRRELSDTETAIKENSAAYQDLYKQARNAASAISKVDNRAGAGGGADGSGASMLAALGKAGLGQMAGDAAQEVANTLIGSAFGDTAGGVLSSGLSGAISGAAIGSIIPGIGTAVGAAIGGGLGLLTGGTQAFETKDEAFKGYVQEAAEGQLSAQEEAVASGSSIAGGREQKQMAFTTLLGSEEAAAAFLADVQDMAAMTNYTYDEITGYAKSLVKPFGADKSLDILTTLSDASAALSLNESDNAVLIAGLSRMKLTDKTTQEYLNYFSERGIDVYEALSKWGDAAAVAEKVTRGDIKGSEAVEEILAYMQEQYGGLSEQMAGTYEGMVDNLADAEANAEAAYGEGYNEKRKEGIQAQMDWLNSGVMDEANRAIGAWQAELENTKEQYQREAVEAMMETDEYQQAQAEGDAAEMGRLIMQAKVQGMNEYNASEGAQLALESELALAAAIRDDASSNQAYWDAGYRKSQEYSKGLAAGMASALVGTGSETTTGLSVEERRYGNWRRGGYYDEDGVWRSHAAGLERVPYDGYAALLHEGERVLTAREARQADQGGGAQVTITGNTFQVRQESDIDAIAEALYRKLRLAQMGGVR</sequence>
<dbReference type="Proteomes" id="UP001211006">
    <property type="component" value="Unassembled WGS sequence"/>
</dbReference>
<dbReference type="RefSeq" id="WP_271908979.1">
    <property type="nucleotide sequence ID" value="NZ_JAQLWO010000047.1"/>
</dbReference>
<accession>A0AAW6C8J3</accession>
<dbReference type="AlphaFoldDB" id="A0AAW6C8J3"/>
<evidence type="ECO:0008006" key="4">
    <source>
        <dbReference type="Google" id="ProtNLM"/>
    </source>
</evidence>
<dbReference type="EMBL" id="JAQLWO010000047">
    <property type="protein sequence ID" value="MDB7908852.1"/>
    <property type="molecule type" value="Genomic_DNA"/>
</dbReference>
<protein>
    <recommendedName>
        <fullName evidence="4">Phage tail tape measure protein</fullName>
    </recommendedName>
</protein>
<evidence type="ECO:0000313" key="3">
    <source>
        <dbReference type="Proteomes" id="UP001211006"/>
    </source>
</evidence>
<keyword evidence="1" id="KW-0175">Coiled coil</keyword>
<feature type="coiled-coil region" evidence="1">
    <location>
        <begin position="61"/>
        <end position="107"/>
    </location>
</feature>
<feature type="coiled-coil region" evidence="1">
    <location>
        <begin position="462"/>
        <end position="500"/>
    </location>
</feature>
<evidence type="ECO:0000256" key="1">
    <source>
        <dbReference type="SAM" id="Coils"/>
    </source>
</evidence>
<gene>
    <name evidence="2" type="ORF">PND83_22975</name>
</gene>
<reference evidence="2" key="1">
    <citation type="submission" date="2023-01" db="EMBL/GenBank/DDBJ databases">
        <title>Human gut microbiome strain richness.</title>
        <authorList>
            <person name="Chen-Liaw A."/>
        </authorList>
    </citation>
    <scope>NUCLEOTIDE SEQUENCE</scope>
    <source>
        <strain evidence="2">2225st1_A6_2225SCRN_200828</strain>
    </source>
</reference>
<name>A0AAW6C8J3_FLAPL</name>
<proteinExistence type="predicted"/>
<evidence type="ECO:0000313" key="2">
    <source>
        <dbReference type="EMBL" id="MDB7908852.1"/>
    </source>
</evidence>